<dbReference type="EC" id="3.1.3.48" evidence="1"/>
<dbReference type="Proteomes" id="UP001432251">
    <property type="component" value="Chromosome"/>
</dbReference>
<dbReference type="EMBL" id="CP146022">
    <property type="protein sequence ID" value="WWQ63898.1"/>
    <property type="molecule type" value="Genomic_DNA"/>
</dbReference>
<gene>
    <name evidence="1" type="ORF">V2W30_11445</name>
</gene>
<reference evidence="1" key="1">
    <citation type="journal article" date="2025" name="Int. J. Syst. Evol. Microbiol.">
        <title>Streptomyces citrinus sp. nov., with yellow diffusible pigment.</title>
        <authorList>
            <person name="He Y."/>
            <person name="Yang E."/>
            <person name="Xu J."/>
            <person name="Sun Y."/>
            <person name="Sun L."/>
        </authorList>
    </citation>
    <scope>NUCLEOTIDE SEQUENCE</scope>
    <source>
        <strain evidence="1">Q6</strain>
    </source>
</reference>
<keyword evidence="2" id="KW-1185">Reference proteome</keyword>
<accession>A0ACD5ADF9</accession>
<proteinExistence type="predicted"/>
<evidence type="ECO:0000313" key="2">
    <source>
        <dbReference type="Proteomes" id="UP001432251"/>
    </source>
</evidence>
<protein>
    <submittedName>
        <fullName evidence="1">Tyrosine-protein phosphatase</fullName>
        <ecNumber evidence="1">3.1.3.48</ecNumber>
    </submittedName>
</protein>
<evidence type="ECO:0000313" key="1">
    <source>
        <dbReference type="EMBL" id="WWQ63898.1"/>
    </source>
</evidence>
<sequence length="275" mass="28524">MAEPLPASTVTNLRDLGGTPLADGGRVRPGLAFRSGQLDLLDPTADPAVAALGLRTIIDFRTDAERAAHPDRTPDGVRHLVADVLADQLARAGVAPAAAQLKEVLADPVAAERVLGGGRAEALFADTYRALVSTASARAAYRTLLLELAAPDAGPLLFHCTAGKDRTGWGATVILSLLGADDATVEAEYLSVNAAVRAAFAPLVEGFTAQGGDPETALSVIGVTPGYLRAAQDEVAVRYGSVERYVREGLGVPDEAVAVIRERLTDRGRSSTVAP</sequence>
<organism evidence="1 2">
    <name type="scientific">Streptomyces citrinus</name>
    <dbReference type="NCBI Taxonomy" id="3118173"/>
    <lineage>
        <taxon>Bacteria</taxon>
        <taxon>Bacillati</taxon>
        <taxon>Actinomycetota</taxon>
        <taxon>Actinomycetes</taxon>
        <taxon>Kitasatosporales</taxon>
        <taxon>Streptomycetaceae</taxon>
        <taxon>Streptomyces</taxon>
    </lineage>
</organism>
<keyword evidence="1" id="KW-0378">Hydrolase</keyword>
<name>A0ACD5ADF9_9ACTN</name>